<accession>A0ABT2FK17</accession>
<gene>
    <name evidence="1" type="ORF">L9G74_03915</name>
</gene>
<keyword evidence="2" id="KW-1185">Reference proteome</keyword>
<dbReference type="EMBL" id="JAKOGG010000002">
    <property type="protein sequence ID" value="MCS4555571.1"/>
    <property type="molecule type" value="Genomic_DNA"/>
</dbReference>
<proteinExistence type="predicted"/>
<sequence length="148" mass="17099">MAHEKQLVRTIEGALIHLFDKDRQIQVSSSEYFSKYIRVLLPYAVTPFSNTGRMFLVNREYKPLGVGDFNEWVDYTEYQCSISDSSYILIRQLPLTDGLKNAAGIFLYQDSTCPWHSQQHMNNYLETLRQLLSILTANMAVSEQPVLL</sequence>
<evidence type="ECO:0000313" key="1">
    <source>
        <dbReference type="EMBL" id="MCS4555571.1"/>
    </source>
</evidence>
<reference evidence="2" key="2">
    <citation type="submission" date="2023-07" db="EMBL/GenBank/DDBJ databases">
        <title>Shewanella mangrovi sp. nov., an acetaldehyde- degrading bacterium isolated from mangrove sediment.</title>
        <authorList>
            <person name="Liu Y."/>
        </authorList>
    </citation>
    <scope>NUCLEOTIDE SEQUENCE [LARGE SCALE GENOMIC DNA]</scope>
    <source>
        <strain evidence="2">C32</strain>
    </source>
</reference>
<dbReference type="Proteomes" id="UP001201549">
    <property type="component" value="Unassembled WGS sequence"/>
</dbReference>
<protein>
    <submittedName>
        <fullName evidence="1">Uncharacterized protein</fullName>
    </submittedName>
</protein>
<name>A0ABT2FK17_9GAMM</name>
<organism evidence="1 2">
    <name type="scientific">Shewanella electrica</name>
    <dbReference type="NCBI Taxonomy" id="515560"/>
    <lineage>
        <taxon>Bacteria</taxon>
        <taxon>Pseudomonadati</taxon>
        <taxon>Pseudomonadota</taxon>
        <taxon>Gammaproteobacteria</taxon>
        <taxon>Alteromonadales</taxon>
        <taxon>Shewanellaceae</taxon>
        <taxon>Shewanella</taxon>
    </lineage>
</organism>
<comment type="caution">
    <text evidence="1">The sequence shown here is derived from an EMBL/GenBank/DDBJ whole genome shotgun (WGS) entry which is preliminary data.</text>
</comment>
<dbReference type="RefSeq" id="WP_238894969.1">
    <property type="nucleotide sequence ID" value="NZ_JAKOGG010000002.1"/>
</dbReference>
<evidence type="ECO:0000313" key="2">
    <source>
        <dbReference type="Proteomes" id="UP001201549"/>
    </source>
</evidence>
<reference evidence="1 2" key="1">
    <citation type="submission" date="2022-02" db="EMBL/GenBank/DDBJ databases">
        <authorList>
            <person name="Zhuang L."/>
        </authorList>
    </citation>
    <scope>NUCLEOTIDE SEQUENCE [LARGE SCALE GENOMIC DNA]</scope>
    <source>
        <strain evidence="1 2">C32</strain>
    </source>
</reference>